<dbReference type="EMBL" id="BAAAPN010000107">
    <property type="protein sequence ID" value="GAA1778028.1"/>
    <property type="molecule type" value="Genomic_DNA"/>
</dbReference>
<evidence type="ECO:0000313" key="5">
    <source>
        <dbReference type="Proteomes" id="UP001501475"/>
    </source>
</evidence>
<evidence type="ECO:0000256" key="3">
    <source>
        <dbReference type="SAM" id="SignalP"/>
    </source>
</evidence>
<proteinExistence type="predicted"/>
<dbReference type="InterPro" id="IPR011042">
    <property type="entry name" value="6-blade_b-propeller_TolB-like"/>
</dbReference>
<dbReference type="InterPro" id="IPR001258">
    <property type="entry name" value="NHL_repeat"/>
</dbReference>
<name>A0ABN2L822_9MICO</name>
<comment type="caution">
    <text evidence="4">The sequence shown here is derived from an EMBL/GenBank/DDBJ whole genome shotgun (WGS) entry which is preliminary data.</text>
</comment>
<keyword evidence="5" id="KW-1185">Reference proteome</keyword>
<dbReference type="Gene3D" id="2.120.10.30">
    <property type="entry name" value="TolB, C-terminal domain"/>
    <property type="match status" value="2"/>
</dbReference>
<dbReference type="Gene3D" id="2.40.10.500">
    <property type="match status" value="1"/>
</dbReference>
<protein>
    <submittedName>
        <fullName evidence="4">Uncharacterized protein</fullName>
    </submittedName>
</protein>
<feature type="signal peptide" evidence="3">
    <location>
        <begin position="1"/>
        <end position="26"/>
    </location>
</feature>
<dbReference type="Gene3D" id="2.60.40.10">
    <property type="entry name" value="Immunoglobulins"/>
    <property type="match status" value="1"/>
</dbReference>
<evidence type="ECO:0000313" key="4">
    <source>
        <dbReference type="EMBL" id="GAA1778028.1"/>
    </source>
</evidence>
<keyword evidence="1" id="KW-0677">Repeat</keyword>
<dbReference type="SUPFAM" id="SSF101898">
    <property type="entry name" value="NHL repeat"/>
    <property type="match status" value="1"/>
</dbReference>
<dbReference type="Proteomes" id="UP001501475">
    <property type="component" value="Unassembled WGS sequence"/>
</dbReference>
<evidence type="ECO:0000256" key="1">
    <source>
        <dbReference type="ARBA" id="ARBA00022737"/>
    </source>
</evidence>
<dbReference type="PANTHER" id="PTHR24104">
    <property type="entry name" value="E3 UBIQUITIN-PROTEIN LIGASE NHLRC1-RELATED"/>
    <property type="match status" value="1"/>
</dbReference>
<feature type="repeat" description="NHL" evidence="2">
    <location>
        <begin position="559"/>
        <end position="602"/>
    </location>
</feature>
<dbReference type="SUPFAM" id="SSF75011">
    <property type="entry name" value="3-carboxy-cis,cis-mucoante lactonizing enzyme"/>
    <property type="match status" value="1"/>
</dbReference>
<feature type="chain" id="PRO_5046218237" evidence="3">
    <location>
        <begin position="27"/>
        <end position="717"/>
    </location>
</feature>
<keyword evidence="3" id="KW-0732">Signal</keyword>
<dbReference type="InterPro" id="IPR013783">
    <property type="entry name" value="Ig-like_fold"/>
</dbReference>
<dbReference type="PROSITE" id="PS51125">
    <property type="entry name" value="NHL"/>
    <property type="match status" value="1"/>
</dbReference>
<dbReference type="PANTHER" id="PTHR24104:SF25">
    <property type="entry name" value="PROTEIN LIN-41"/>
    <property type="match status" value="1"/>
</dbReference>
<dbReference type="InterPro" id="IPR050952">
    <property type="entry name" value="TRIM-NHL_E3_ligases"/>
</dbReference>
<dbReference type="RefSeq" id="WP_344069652.1">
    <property type="nucleotide sequence ID" value="NZ_BAAAPN010000107.1"/>
</dbReference>
<accession>A0ABN2L822</accession>
<organism evidence="4 5">
    <name type="scientific">Nostocoides vanveenii</name>
    <dbReference type="NCBI Taxonomy" id="330835"/>
    <lineage>
        <taxon>Bacteria</taxon>
        <taxon>Bacillati</taxon>
        <taxon>Actinomycetota</taxon>
        <taxon>Actinomycetes</taxon>
        <taxon>Micrococcales</taxon>
        <taxon>Intrasporangiaceae</taxon>
        <taxon>Nostocoides</taxon>
    </lineage>
</organism>
<reference evidence="4 5" key="1">
    <citation type="journal article" date="2019" name="Int. J. Syst. Evol. Microbiol.">
        <title>The Global Catalogue of Microorganisms (GCM) 10K type strain sequencing project: providing services to taxonomists for standard genome sequencing and annotation.</title>
        <authorList>
            <consortium name="The Broad Institute Genomics Platform"/>
            <consortium name="The Broad Institute Genome Sequencing Center for Infectious Disease"/>
            <person name="Wu L."/>
            <person name="Ma J."/>
        </authorList>
    </citation>
    <scope>NUCLEOTIDE SEQUENCE [LARGE SCALE GENOMIC DNA]</scope>
    <source>
        <strain evidence="4 5">JCM 15591</strain>
    </source>
</reference>
<dbReference type="Pfam" id="PF01436">
    <property type="entry name" value="NHL"/>
    <property type="match status" value="1"/>
</dbReference>
<sequence>MSQRRRHAVLSAASGLLIVALPAATAAADHSGNAADSRHSGAARAVPAGPGTYVPQRIIGGPSSPALSAWGIVHNPVTNEILVGDYLTSQVRRMTRDGRYLGDLQNPGSRIGGVASALGVDPRDGSIYLAVTGEGRTSDDVRKYDKFGNYLFGLDMPTSTTWLTVDKDGYLWVPSAYKGARLTRYRVDNATKSATAVLTISKPGTGPGQFGSLTGIGTDNADNVYVADVGNKVVHAYTPTGAWRFDLGKGLFPGDIRGVTVDNSTGNIYVANSAIGTIEVFSKTGTRIKTFGGIGTGNGQFIDGARQLTMTADGNLYAADYGGQRVQRFTAGGSFAAFFPNPPMPMDRAGIAQSRALDIDPVTGDIVMADAWGQRVLRYGPDGTLLDSHGRRGSTTPDGMNYPKGVAIDPGTRNVWVANFEGAPDLVGYTKDFGSVVRRIVTPRFINDLEWSGGLLYALERRPGALHVYNPATGGEVRTWGSTKGLIRGVGVDAATKNVWITSDTKPEVYVLSPAGAIIRTVPITGLGWDVAIRGDYAYVASTTGNTVQIFDRRTYALVGTVGGTGSKFGQLNQPSGLAFNSAGSLYVVETAGSRVQQFSVAAPPPAEAVKPTTTIAATVVGGQLTVTGRASDGSGIAGVGVRVRDLTTNRYFHATLGTWVTTATLNAGIVWGPITATDWRYVVPGTLPGRSYRVDAVATDRRGNASATMTTTLSVP</sequence>
<dbReference type="SUPFAM" id="SSF63829">
    <property type="entry name" value="Calcium-dependent phosphotriesterase"/>
    <property type="match status" value="1"/>
</dbReference>
<gene>
    <name evidence="4" type="ORF">GCM10009810_38750</name>
</gene>
<evidence type="ECO:0000256" key="2">
    <source>
        <dbReference type="PROSITE-ProRule" id="PRU00504"/>
    </source>
</evidence>